<dbReference type="KEGG" id="fbm:MQE35_00155"/>
<dbReference type="EMBL" id="CP094358">
    <property type="protein sequence ID" value="UOB17725.1"/>
    <property type="molecule type" value="Genomic_DNA"/>
</dbReference>
<gene>
    <name evidence="1" type="ORF">MQE35_00155</name>
</gene>
<keyword evidence="2" id="KW-1185">Reference proteome</keyword>
<name>A0A9E7CZN9_9FLAO</name>
<reference evidence="1" key="1">
    <citation type="submission" date="2022-03" db="EMBL/GenBank/DDBJ databases">
        <title>Description of Abyssus ytuae gen. nov., sp. nov., a novel member of the family Flavobacteriaceae isolated from the sediment of Mariana Trench.</title>
        <authorList>
            <person name="Zhang J."/>
            <person name="Xu X."/>
        </authorList>
    </citation>
    <scope>NUCLEOTIDE SEQUENCE</scope>
    <source>
        <strain evidence="1">MT3330</strain>
    </source>
</reference>
<protein>
    <submittedName>
        <fullName evidence="1">Uncharacterized protein</fullName>
    </submittedName>
</protein>
<accession>A0A9E7CZN9</accession>
<dbReference type="AlphaFoldDB" id="A0A9E7CZN9"/>
<evidence type="ECO:0000313" key="1">
    <source>
        <dbReference type="EMBL" id="UOB17725.1"/>
    </source>
</evidence>
<evidence type="ECO:0000313" key="2">
    <source>
        <dbReference type="Proteomes" id="UP000831290"/>
    </source>
</evidence>
<dbReference type="RefSeq" id="WP_255843398.1">
    <property type="nucleotide sequence ID" value="NZ_CP094358.1"/>
</dbReference>
<dbReference type="Proteomes" id="UP000831290">
    <property type="component" value="Chromosome"/>
</dbReference>
<proteinExistence type="predicted"/>
<sequence length="62" mass="6488">MKKLASVKGLKVLNKHIQKSVLGQGISAAECETSCNQTSDCGNGGPFNLPGICRAGCCIYPF</sequence>
<organism evidence="1 2">
    <name type="scientific">Abyssalbus ytuae</name>
    <dbReference type="NCBI Taxonomy" id="2926907"/>
    <lineage>
        <taxon>Bacteria</taxon>
        <taxon>Pseudomonadati</taxon>
        <taxon>Bacteroidota</taxon>
        <taxon>Flavobacteriia</taxon>
        <taxon>Flavobacteriales</taxon>
        <taxon>Flavobacteriaceae</taxon>
        <taxon>Abyssalbus</taxon>
    </lineage>
</organism>